<evidence type="ECO:0000313" key="3">
    <source>
        <dbReference type="Proteomes" id="UP001150830"/>
    </source>
</evidence>
<dbReference type="AlphaFoldDB" id="A0A9X3EFU4"/>
<evidence type="ECO:0000313" key="2">
    <source>
        <dbReference type="EMBL" id="MCY0966777.1"/>
    </source>
</evidence>
<dbReference type="Proteomes" id="UP001150830">
    <property type="component" value="Unassembled WGS sequence"/>
</dbReference>
<name>A0A9X3EFU4_9GAMM</name>
<sequence>MAEFISENLFAIVAVWAFLFIGFTGFFRVAPTDDTTSSDPSAVSGDIYAGSPMLMPVVIRNHKH</sequence>
<feature type="transmembrane region" description="Helical" evidence="1">
    <location>
        <begin position="9"/>
        <end position="30"/>
    </location>
</feature>
<proteinExistence type="predicted"/>
<keyword evidence="3" id="KW-1185">Reference proteome</keyword>
<reference evidence="2" key="1">
    <citation type="submission" date="2022-11" db="EMBL/GenBank/DDBJ databases">
        <title>Parathalassolutuus dongxingensis gen. nov., sp. nov., a novel member of family Oceanospirillaceae isolated from a coastal shrimp pond in Guangxi, China.</title>
        <authorList>
            <person name="Chen H."/>
        </authorList>
    </citation>
    <scope>NUCLEOTIDE SEQUENCE</scope>
    <source>
        <strain evidence="2">G-43</strain>
    </source>
</reference>
<protein>
    <submittedName>
        <fullName evidence="2">Uncharacterized protein</fullName>
    </submittedName>
</protein>
<accession>A0A9X3EFU4</accession>
<organism evidence="2 3">
    <name type="scientific">Parathalassolituus penaei</name>
    <dbReference type="NCBI Taxonomy" id="2997323"/>
    <lineage>
        <taxon>Bacteria</taxon>
        <taxon>Pseudomonadati</taxon>
        <taxon>Pseudomonadota</taxon>
        <taxon>Gammaproteobacteria</taxon>
        <taxon>Oceanospirillales</taxon>
        <taxon>Oceanospirillaceae</taxon>
        <taxon>Parathalassolituus</taxon>
    </lineage>
</organism>
<keyword evidence="1" id="KW-0812">Transmembrane</keyword>
<dbReference type="EMBL" id="JAPNOA010000056">
    <property type="protein sequence ID" value="MCY0966777.1"/>
    <property type="molecule type" value="Genomic_DNA"/>
</dbReference>
<comment type="caution">
    <text evidence="2">The sequence shown here is derived from an EMBL/GenBank/DDBJ whole genome shotgun (WGS) entry which is preliminary data.</text>
</comment>
<evidence type="ECO:0000256" key="1">
    <source>
        <dbReference type="SAM" id="Phobius"/>
    </source>
</evidence>
<gene>
    <name evidence="2" type="ORF">OUO13_16465</name>
</gene>
<keyword evidence="1" id="KW-1133">Transmembrane helix</keyword>
<keyword evidence="1" id="KW-0472">Membrane</keyword>